<organism evidence="1 2">
    <name type="scientific">Paenirhodobacter populi</name>
    <dbReference type="NCBI Taxonomy" id="2306993"/>
    <lineage>
        <taxon>Bacteria</taxon>
        <taxon>Pseudomonadati</taxon>
        <taxon>Pseudomonadota</taxon>
        <taxon>Alphaproteobacteria</taxon>
        <taxon>Rhodobacterales</taxon>
        <taxon>Rhodobacter group</taxon>
        <taxon>Paenirhodobacter</taxon>
    </lineage>
</organism>
<reference evidence="1 2" key="1">
    <citation type="submission" date="2019-01" db="EMBL/GenBank/DDBJ databases">
        <title>Sinorhodobacter populi sp. nov. isolated from the symptomatic bark tissue of Populus euramericana canker.</title>
        <authorList>
            <person name="Xu G."/>
        </authorList>
    </citation>
    <scope>NUCLEOTIDE SEQUENCE [LARGE SCALE GENOMIC DNA]</scope>
    <source>
        <strain evidence="1 2">2D-5</strain>
    </source>
</reference>
<dbReference type="AlphaFoldDB" id="A0A443IS89"/>
<keyword evidence="2" id="KW-1185">Reference proteome</keyword>
<gene>
    <name evidence="1" type="ORF">D2T33_12365</name>
</gene>
<reference evidence="1 2" key="2">
    <citation type="submission" date="2019-01" db="EMBL/GenBank/DDBJ databases">
        <authorList>
            <person name="Li Y."/>
        </authorList>
    </citation>
    <scope>NUCLEOTIDE SEQUENCE [LARGE SCALE GENOMIC DNA]</scope>
    <source>
        <strain evidence="1 2">2D-5</strain>
    </source>
</reference>
<evidence type="ECO:0000313" key="1">
    <source>
        <dbReference type="EMBL" id="RWR10451.1"/>
    </source>
</evidence>
<name>A0A443IS89_9RHOB</name>
<dbReference type="RefSeq" id="WP_128269983.1">
    <property type="nucleotide sequence ID" value="NZ_SAUW01000012.1"/>
</dbReference>
<dbReference type="Proteomes" id="UP000285710">
    <property type="component" value="Unassembled WGS sequence"/>
</dbReference>
<comment type="caution">
    <text evidence="1">The sequence shown here is derived from an EMBL/GenBank/DDBJ whole genome shotgun (WGS) entry which is preliminary data.</text>
</comment>
<proteinExistence type="predicted"/>
<dbReference type="EMBL" id="SAUW01000012">
    <property type="protein sequence ID" value="RWR10451.1"/>
    <property type="molecule type" value="Genomic_DNA"/>
</dbReference>
<sequence length="127" mass="14544">MDFYEAEPGYNITPRDVEKLVQEVVGKYRGMAMAQLDTVCIAREIGWRPNLFTIGRGYSFTSHREDGVPYLTYPAALSLDQWLDSGHHVFEKHAPFMNGSVEMKDLGVYFLNQLSIQRNLRSLSPIE</sequence>
<evidence type="ECO:0000313" key="2">
    <source>
        <dbReference type="Proteomes" id="UP000285710"/>
    </source>
</evidence>
<protein>
    <submittedName>
        <fullName evidence="1">Uncharacterized protein</fullName>
    </submittedName>
</protein>
<accession>A0A443IS89</accession>